<dbReference type="PANTHER" id="PTHR10283">
    <property type="entry name" value="SOLUTE CARRIER FAMILY 13 MEMBER"/>
    <property type="match status" value="1"/>
</dbReference>
<protein>
    <submittedName>
        <fullName evidence="8">Solute carrier family 13 member 1-like</fullName>
    </submittedName>
</protein>
<evidence type="ECO:0000313" key="9">
    <source>
        <dbReference type="Proteomes" id="UP000257200"/>
    </source>
</evidence>
<dbReference type="GO" id="GO:0005886">
    <property type="term" value="C:plasma membrane"/>
    <property type="evidence" value="ECO:0007669"/>
    <property type="project" value="TreeGrafter"/>
</dbReference>
<reference evidence="8" key="2">
    <citation type="submission" date="2025-09" db="UniProtKB">
        <authorList>
            <consortium name="Ensembl"/>
        </authorList>
    </citation>
    <scope>IDENTIFICATION</scope>
</reference>
<keyword evidence="4 7" id="KW-1133">Transmembrane helix</keyword>
<evidence type="ECO:0000256" key="4">
    <source>
        <dbReference type="ARBA" id="ARBA00022989"/>
    </source>
</evidence>
<name>A0A3Q1FKS5_9TELE</name>
<keyword evidence="6" id="KW-0739">Sodium transport</keyword>
<keyword evidence="6" id="KW-0813">Transport</keyword>
<comment type="subcellular location">
    <subcellularLocation>
        <location evidence="1">Membrane</location>
        <topology evidence="1">Multi-pass membrane protein</topology>
    </subcellularLocation>
</comment>
<dbReference type="InterPro" id="IPR001898">
    <property type="entry name" value="SLC13A/DASS"/>
</dbReference>
<dbReference type="Pfam" id="PF00939">
    <property type="entry name" value="Na_sulph_symp"/>
    <property type="match status" value="1"/>
</dbReference>
<evidence type="ECO:0000256" key="5">
    <source>
        <dbReference type="ARBA" id="ARBA00023136"/>
    </source>
</evidence>
<evidence type="ECO:0000256" key="7">
    <source>
        <dbReference type="SAM" id="Phobius"/>
    </source>
</evidence>
<feature type="transmembrane region" description="Helical" evidence="7">
    <location>
        <begin position="12"/>
        <end position="32"/>
    </location>
</feature>
<evidence type="ECO:0000313" key="8">
    <source>
        <dbReference type="Ensembl" id="ENSAPOP00000018626.1"/>
    </source>
</evidence>
<feature type="transmembrane region" description="Helical" evidence="7">
    <location>
        <begin position="118"/>
        <end position="140"/>
    </location>
</feature>
<keyword evidence="5 7" id="KW-0472">Membrane</keyword>
<dbReference type="Proteomes" id="UP000257200">
    <property type="component" value="Unplaced"/>
</dbReference>
<evidence type="ECO:0000256" key="1">
    <source>
        <dbReference type="ARBA" id="ARBA00004141"/>
    </source>
</evidence>
<keyword evidence="6" id="KW-0915">Sodium</keyword>
<dbReference type="InParanoid" id="A0A3Q1FKS5"/>
<reference evidence="8" key="1">
    <citation type="submission" date="2025-08" db="UniProtKB">
        <authorList>
            <consortium name="Ensembl"/>
        </authorList>
    </citation>
    <scope>IDENTIFICATION</scope>
</reference>
<dbReference type="PANTHER" id="PTHR10283:SF65">
    <property type="entry name" value="SOLUTE CARRIER FAMILY 13 MEMBER 1"/>
    <property type="match status" value="1"/>
</dbReference>
<sequence length="189" mass="21013">MLRSLSRDLWSYRSIVLIILSPLLLLPLPVVIGTKEAECAFVLLLMATYWVTEAIPLSMTALLPAILFPMFGIMSSSSVAKEYFKDFHLLLMGVICLTTSIDKWGLQQRIALKLVTMVGVNPAWLILSFMSSCAFLSMWVNNTSAVTMMMPMVDAVLQQILKDNTGGHAGQDSPNLQLDGTWIHFSFHS</sequence>
<dbReference type="GO" id="GO:0015382">
    <property type="term" value="F:sodium:sulfate symporter activity"/>
    <property type="evidence" value="ECO:0007669"/>
    <property type="project" value="TreeGrafter"/>
</dbReference>
<dbReference type="STRING" id="80966.ENSAPOP00000018626"/>
<evidence type="ECO:0000256" key="2">
    <source>
        <dbReference type="ARBA" id="ARBA00006772"/>
    </source>
</evidence>
<organism evidence="8 9">
    <name type="scientific">Acanthochromis polyacanthus</name>
    <name type="common">spiny chromis</name>
    <dbReference type="NCBI Taxonomy" id="80966"/>
    <lineage>
        <taxon>Eukaryota</taxon>
        <taxon>Metazoa</taxon>
        <taxon>Chordata</taxon>
        <taxon>Craniata</taxon>
        <taxon>Vertebrata</taxon>
        <taxon>Euteleostomi</taxon>
        <taxon>Actinopterygii</taxon>
        <taxon>Neopterygii</taxon>
        <taxon>Teleostei</taxon>
        <taxon>Neoteleostei</taxon>
        <taxon>Acanthomorphata</taxon>
        <taxon>Ovalentaria</taxon>
        <taxon>Pomacentridae</taxon>
        <taxon>Acanthochromis</taxon>
    </lineage>
</organism>
<evidence type="ECO:0000256" key="3">
    <source>
        <dbReference type="ARBA" id="ARBA00022692"/>
    </source>
</evidence>
<comment type="similarity">
    <text evidence="2">Belongs to the SLC13A/DASS transporter (TC 2.A.47) family. NADC subfamily.</text>
</comment>
<keyword evidence="3 7" id="KW-0812">Transmembrane</keyword>
<dbReference type="Ensembl" id="ENSAPOT00000028265.1">
    <property type="protein sequence ID" value="ENSAPOP00000018626.1"/>
    <property type="gene ID" value="ENSAPOG00000021981.1"/>
</dbReference>
<feature type="transmembrane region" description="Helical" evidence="7">
    <location>
        <begin position="39"/>
        <end position="67"/>
    </location>
</feature>
<feature type="transmembrane region" description="Helical" evidence="7">
    <location>
        <begin position="87"/>
        <end position="106"/>
    </location>
</feature>
<dbReference type="GeneTree" id="ENSGT01030000234550"/>
<keyword evidence="6" id="KW-0406">Ion transport</keyword>
<proteinExistence type="inferred from homology"/>
<accession>A0A3Q1FKS5</accession>
<keyword evidence="9" id="KW-1185">Reference proteome</keyword>
<dbReference type="AlphaFoldDB" id="A0A3Q1FKS5"/>
<evidence type="ECO:0000256" key="6">
    <source>
        <dbReference type="ARBA" id="ARBA00023201"/>
    </source>
</evidence>